<accession>A0AAW0R8Q6</accession>
<comment type="caution">
    <text evidence="2">The sequence shown here is derived from an EMBL/GenBank/DDBJ whole genome shotgun (WGS) entry which is preliminary data.</text>
</comment>
<feature type="region of interest" description="Disordered" evidence="1">
    <location>
        <begin position="24"/>
        <end position="93"/>
    </location>
</feature>
<evidence type="ECO:0000313" key="3">
    <source>
        <dbReference type="Proteomes" id="UP001392437"/>
    </source>
</evidence>
<dbReference type="EMBL" id="JAQQWP010000002">
    <property type="protein sequence ID" value="KAK8130229.1"/>
    <property type="molecule type" value="Genomic_DNA"/>
</dbReference>
<sequence length="146" mass="15897">MTTDPKEQPVNGAPDLKLAITDWEGDTPQYTHTQAVSEEGEISPRSMSVVRRSAPDPAPVSKTAPTATGWAKKDKSSSGDANQLDAHLNDDTPTATASIAGLVAEIRRVVREELLETLRRSQIGEGRVSTINAWDMQQRNARHPLK</sequence>
<protein>
    <submittedName>
        <fullName evidence="2">Uncharacterized protein</fullName>
    </submittedName>
</protein>
<dbReference type="Proteomes" id="UP001392437">
    <property type="component" value="Unassembled WGS sequence"/>
</dbReference>
<reference evidence="2 3" key="1">
    <citation type="submission" date="2023-01" db="EMBL/GenBank/DDBJ databases">
        <title>Analysis of 21 Apiospora genomes using comparative genomics revels a genus with tremendous synthesis potential of carbohydrate active enzymes and secondary metabolites.</title>
        <authorList>
            <person name="Sorensen T."/>
        </authorList>
    </citation>
    <scope>NUCLEOTIDE SEQUENCE [LARGE SCALE GENOMIC DNA]</scope>
    <source>
        <strain evidence="2 3">CBS 117206</strain>
    </source>
</reference>
<evidence type="ECO:0000313" key="2">
    <source>
        <dbReference type="EMBL" id="KAK8130229.1"/>
    </source>
</evidence>
<name>A0AAW0R8Q6_9PEZI</name>
<gene>
    <name evidence="2" type="ORF">PG999_002609</name>
</gene>
<organism evidence="2 3">
    <name type="scientific">Apiospora kogelbergensis</name>
    <dbReference type="NCBI Taxonomy" id="1337665"/>
    <lineage>
        <taxon>Eukaryota</taxon>
        <taxon>Fungi</taxon>
        <taxon>Dikarya</taxon>
        <taxon>Ascomycota</taxon>
        <taxon>Pezizomycotina</taxon>
        <taxon>Sordariomycetes</taxon>
        <taxon>Xylariomycetidae</taxon>
        <taxon>Amphisphaeriales</taxon>
        <taxon>Apiosporaceae</taxon>
        <taxon>Apiospora</taxon>
    </lineage>
</organism>
<proteinExistence type="predicted"/>
<evidence type="ECO:0000256" key="1">
    <source>
        <dbReference type="SAM" id="MobiDB-lite"/>
    </source>
</evidence>
<dbReference type="AlphaFoldDB" id="A0AAW0R8Q6"/>
<keyword evidence="3" id="KW-1185">Reference proteome</keyword>